<dbReference type="Gene3D" id="1.20.5.190">
    <property type="match status" value="1"/>
</dbReference>
<evidence type="ECO:0000256" key="10">
    <source>
        <dbReference type="ARBA" id="ARBA00023175"/>
    </source>
</evidence>
<evidence type="ECO:0000259" key="16">
    <source>
        <dbReference type="PROSITE" id="PS50002"/>
    </source>
</evidence>
<evidence type="ECO:0000313" key="20">
    <source>
        <dbReference type="EMBL" id="KAK6169161.1"/>
    </source>
</evidence>
<dbReference type="PROSITE" id="PS50002">
    <property type="entry name" value="SH3"/>
    <property type="match status" value="1"/>
</dbReference>
<evidence type="ECO:0000256" key="5">
    <source>
        <dbReference type="ARBA" id="ARBA00022737"/>
    </source>
</evidence>
<feature type="region of interest" description="Disordered" evidence="15">
    <location>
        <begin position="1812"/>
        <end position="1840"/>
    </location>
</feature>
<dbReference type="Gene3D" id="2.30.30.40">
    <property type="entry name" value="SH3 Domains"/>
    <property type="match status" value="1"/>
</dbReference>
<dbReference type="PANTHER" id="PTHR22692:SF26">
    <property type="entry name" value="SH3 DOMAIN-CONTAINING PROTEIN"/>
    <property type="match status" value="1"/>
</dbReference>
<keyword evidence="7 13" id="KW-0067">ATP-binding</keyword>
<dbReference type="Gene3D" id="1.20.58.530">
    <property type="match status" value="1"/>
</dbReference>
<evidence type="ECO:0000256" key="11">
    <source>
        <dbReference type="ARBA" id="ARBA00023203"/>
    </source>
</evidence>
<evidence type="ECO:0000313" key="21">
    <source>
        <dbReference type="Proteomes" id="UP001347796"/>
    </source>
</evidence>
<dbReference type="InterPro" id="IPR011993">
    <property type="entry name" value="PH-like_dom_sf"/>
</dbReference>
<dbReference type="PRINTS" id="PR00193">
    <property type="entry name" value="MYOSINHEAVY"/>
</dbReference>
<dbReference type="SUPFAM" id="SSF52540">
    <property type="entry name" value="P-loop containing nucleoside triphosphate hydrolases"/>
    <property type="match status" value="1"/>
</dbReference>
<feature type="domain" description="SH3" evidence="16">
    <location>
        <begin position="2084"/>
        <end position="2146"/>
    </location>
</feature>
<dbReference type="SUPFAM" id="SSF50044">
    <property type="entry name" value="SH3-domain"/>
    <property type="match status" value="1"/>
</dbReference>
<dbReference type="GO" id="GO:0003774">
    <property type="term" value="F:cytoskeletal motor activity"/>
    <property type="evidence" value="ECO:0007669"/>
    <property type="project" value="UniProtKB-UniRule"/>
</dbReference>
<dbReference type="SMART" id="SM00295">
    <property type="entry name" value="B41"/>
    <property type="match status" value="1"/>
</dbReference>
<feature type="region of interest" description="Actin-binding" evidence="13">
    <location>
        <begin position="574"/>
        <end position="596"/>
    </location>
</feature>
<evidence type="ECO:0000256" key="14">
    <source>
        <dbReference type="SAM" id="Coils"/>
    </source>
</evidence>
<dbReference type="GO" id="GO:0005737">
    <property type="term" value="C:cytoplasm"/>
    <property type="evidence" value="ECO:0007669"/>
    <property type="project" value="UniProtKB-SubCell"/>
</dbReference>
<feature type="binding site" evidence="13">
    <location>
        <begin position="106"/>
        <end position="113"/>
    </location>
    <ligand>
        <name>ATP</name>
        <dbReference type="ChEBI" id="CHEBI:30616"/>
    </ligand>
</feature>
<evidence type="ECO:0000256" key="6">
    <source>
        <dbReference type="ARBA" id="ARBA00022741"/>
    </source>
</evidence>
<dbReference type="PROSITE" id="PS51456">
    <property type="entry name" value="MYOSIN_MOTOR"/>
    <property type="match status" value="1"/>
</dbReference>
<dbReference type="InterPro" id="IPR059004">
    <property type="entry name" value="MYO15"/>
</dbReference>
<evidence type="ECO:0000256" key="1">
    <source>
        <dbReference type="ARBA" id="ARBA00004496"/>
    </source>
</evidence>
<dbReference type="FunFam" id="1.10.10.820:FF:000001">
    <property type="entry name" value="Myosin heavy chain"/>
    <property type="match status" value="1"/>
</dbReference>
<dbReference type="GO" id="GO:0003779">
    <property type="term" value="F:actin binding"/>
    <property type="evidence" value="ECO:0007669"/>
    <property type="project" value="UniProtKB-KW"/>
</dbReference>
<dbReference type="PROSITE" id="PS50057">
    <property type="entry name" value="FERM_3"/>
    <property type="match status" value="1"/>
</dbReference>
<dbReference type="Pfam" id="PF00063">
    <property type="entry name" value="Myosin_head"/>
    <property type="match status" value="1"/>
</dbReference>
<feature type="compositionally biased region" description="Pro residues" evidence="15">
    <location>
        <begin position="1634"/>
        <end position="1643"/>
    </location>
</feature>
<comment type="similarity">
    <text evidence="2 13">Belongs to the TRAFAC class myosin-kinesin ATPase superfamily. Myosin family.</text>
</comment>
<dbReference type="InterPro" id="IPR001452">
    <property type="entry name" value="SH3_domain"/>
</dbReference>
<feature type="compositionally biased region" description="Pro residues" evidence="15">
    <location>
        <begin position="1656"/>
        <end position="1668"/>
    </location>
</feature>
<protein>
    <recommendedName>
        <fullName evidence="22">Unconventional myosin-XV</fullName>
    </recommendedName>
</protein>
<feature type="coiled-coil region" evidence="14">
    <location>
        <begin position="770"/>
        <end position="804"/>
    </location>
</feature>
<dbReference type="Gene3D" id="6.20.240.20">
    <property type="match status" value="1"/>
</dbReference>
<dbReference type="Pfam" id="PF00612">
    <property type="entry name" value="IQ"/>
    <property type="match status" value="2"/>
</dbReference>
<dbReference type="CDD" id="cd14473">
    <property type="entry name" value="FERM_B-lobe"/>
    <property type="match status" value="1"/>
</dbReference>
<comment type="caution">
    <text evidence="20">The sequence shown here is derived from an EMBL/GenBank/DDBJ whole genome shotgun (WGS) entry which is preliminary data.</text>
</comment>
<dbReference type="Proteomes" id="UP001347796">
    <property type="component" value="Unassembled WGS sequence"/>
</dbReference>
<dbReference type="InterPro" id="IPR001609">
    <property type="entry name" value="Myosin_head_motor_dom-like"/>
</dbReference>
<dbReference type="InterPro" id="IPR002404">
    <property type="entry name" value="IRS_PTB"/>
</dbReference>
<evidence type="ECO:0000259" key="17">
    <source>
        <dbReference type="PROSITE" id="PS50057"/>
    </source>
</evidence>
<name>A0AAN8GDV1_PATCE</name>
<sequence>MVAKPKDQENEQEGVEDMIHLSDLNERSILENLRNRYAKELIYTYTGSILVAVNPYRMYNIYGLDMVKRYEGRTLGSLSPHLFAIASTSYSQMMKTSENQVIVISGESGAGKTESTKLVMQYLAAVNKSGNNLITEQIVEANPLLESFGNAKTIRNDNSSRFGKYIEVFFKRGSMVGARTQEYLLEKSRIVSQATDERNYHVFYEMLSAMTDEEKSKYGLQSAPKYFYLNQGGDPVIPGRDDAENFRKMKAAMDVLNFDKSERETVYKILSCVLHIGNIYFKSVQSENHDNTVELGSEAEIKWISYLLQLSEDWLKQALISKVTEARGDKVYTPYNLDQALDARDAISKALYTRLFTWLVEKINAVICRAERDKSTSLAVLDIFGFEDFTTNSFEQLCINYANETLQYFFNQHIFRLEQKEYIKEKIRWNHIEFKDNQPVIDLIATKPAGILHILDDESNFPQATDQSFLEKCHFHHASNSLYSKPRMSGPEFSITHYAGDIKYDVTHFLEKNKDTLRSHVVELMCESKNQIISQMFKDMRDRLITKTLSKTTGRYITLKPKTATVAASFGQSLLSLIDTMTRCNPYFVRCIKPNTTKTPMKFDDNVILTQLQYTGMMETVRIRKMGFPIRVKFPHFIERYRCLLKGAKLPARDLPSEVCAKILLTQGPLHAEQYQIGATKVFMKEEFEHHIDIEAAKIMKDAVIRIQKCTRTFLARNRFKKSRGAATKLQAAFRTWKARRDFKVFRNGIIRAQAQFRMRRQRRKYLQTREEIRRKLDQERLLRKKQQQEKMQREQQAKAAKAAAANVTNLDIPGELAFVFSKLDDWQLVHNSKHVITAVGDVRPMDMGYKLPVDINSHVFNKFTGVYFKDPSWGVRNEPIKAPLSNTPGEDVFHKSISVFKLILRFMNDEKMSEKRQKMVSDYIVQMGLQNEGLRDELYCQLINQTWKNQKLSAVEKGWLLMAMCLSCFPSSSTLFKYLLKYVSDVGINGYKVVCQHKALQCANILSQLSRVYPPCYLEWMAAQRKANMALEVKFPDDVNMYGHIESWTSGELFTSHLLKMRGLPENCHGWTVVLQNDTDFYELMGYDYVLDLISEMEIAPGFPVCKAYFLVSTDRSKERIQHRRHLNSDLPHNPDRERLMIIVGRLPELLKRDPSKMNSGNISEIKQQRILRQKMANSPPLEDELGFSMTSVLNQRPTDIFSKGLSESKMNTRYTKRSGAVTNGNSNGFTNGDITTIIEDDLENELSGNRLNVRYFSSNGEIGHPELTGDLDHQSKLNSRYVKSGIHGKRKIGGGNRGKHITDGNASEASFVTNNTDFSHWVEDVFNNALQNEEDDLGDGRMLENRIRGGGKGIPGLQTQQTSMPLATGGFIPQMPTGGLIPQIPTSTIAPPTDALQQMVAQQQMQQQQQAVQAYMTQMAQAQRQQQEQQAMMQAALQQRNASANIQAQSQTTTSALRTALQQQELQNQLLKQSIEQEVLKQQLQQIQTGPRTTGLPAVNGSIISPASSFNSGLSVQTNQLPGYIPSNFGAASSQTTTNFQQQPPPPTAPKKVSFIKNNFESSSSSQGLMNQPSYVFKSQQSNLSNGVSNQVTTNAANFGAASTSAMTYEQQPVTKVTVREERSQTQTNIPHEPPPPPPPSSAFTVQKLHSQPAIPPPPPPPPPAPTNNFEPEIDRETGTFTFKDTAGRARTIRIGRVVWPPPVAHDEHKLRDVGKLDIDEQVARDLEKMSGKSKWKPPAKPADEPKSILKKQEKPLKRGKSLVETTHMETLRLLEVKLGGVPAKKTTTTTTTETAKKAITAAVATKAIEGIPLPPPPPPAALPPPLPDRPPPTKPSTIQTQTEKIEKVSETVQAQEPIYETHITQEEEVQTKIIDYATLERVMTELFPQQKNFFLTYSPVPWKLHVRKEVFLPQEKLDNQLALHLIYCQVVQDVYNNACIRITKEDKTKMKSTLDTYGVSNHNVLTKEVSQKAKKIIVDTAKEWPTYFCRLFPVASTGHYSSVKYLGVSHTGLRLVTRERTLIDDHLSVLEEIRFEDVVDCVMPSDSTIQLDLKTKSVLFYTPRAKQLKNMIDKFCAESEKGNKFVVALRDYITRESTLLSFKRGDIIKLMDPEMHLDQGWLYGSLNGIVGIFPSEYVKVLLRHEVEHSSTTRAVLVQRQTSKESRDDISDASQGSFMPEGKYSMIEFAIMNFRETIDKYEMLRKNDGSIRGTIKMIESLKLRKLQQLTKHGRNNSQGDGAGDWSWKEQAELIKWTRSPIQASLLKLTTAELNKMALECFICIMRFMGDYPMNNRSDVDCVIDILRCCHKYPELRDEIFCQLCKQTTNNRSMKPKSAIRGWRLFGIVAAFCDCSDTLRPYLFKYLETNSSDISRPYSAAATLCLQNLRKTFRYGGRKNVPLREEIQALGDGRNCKRFPFVYSGSNTHGGMLQVKSCTVVLDAIEDICRNLSIVDPVEFEEYTLFLRSRDGGIKKLGREEYILDITSECLRKKIEYDLIFQRTVWFFPVHHNDNEIYINLLFQQCVLDYLDGLLIEMPNGVPSRETMEDIVTIGALLYKSKEHASVPSLRELDTLLPANVLNVPGMRPQQWLNRIHSRIAELPPRPPMAYRAQFIDILSTWKLFGSTFFHIKSIPNVTGQCILAVNRNGIHFLRHDTREVIVYHPFVETLSTRRYRSDYNVNYLDMKVGNLMVQKIMRVETDQGSDISNMIGQYMQVINRHRKRPDRPSPSPY</sequence>
<dbReference type="InterPro" id="IPR000857">
    <property type="entry name" value="MyTH4_dom"/>
</dbReference>
<evidence type="ECO:0000256" key="2">
    <source>
        <dbReference type="ARBA" id="ARBA00008314"/>
    </source>
</evidence>
<dbReference type="InterPro" id="IPR051567">
    <property type="entry name" value="Unconventional_Myosin_ATPase"/>
</dbReference>
<evidence type="ECO:0000256" key="7">
    <source>
        <dbReference type="ARBA" id="ARBA00022840"/>
    </source>
</evidence>
<evidence type="ECO:0008006" key="22">
    <source>
        <dbReference type="Google" id="ProtNLM"/>
    </source>
</evidence>
<dbReference type="InterPro" id="IPR000299">
    <property type="entry name" value="FERM_domain"/>
</dbReference>
<dbReference type="GO" id="GO:0016459">
    <property type="term" value="C:myosin complex"/>
    <property type="evidence" value="ECO:0007669"/>
    <property type="project" value="UniProtKB-KW"/>
</dbReference>
<keyword evidence="3 12" id="KW-0728">SH3 domain</keyword>
<dbReference type="InterPro" id="IPR027417">
    <property type="entry name" value="P-loop_NTPase"/>
</dbReference>
<dbReference type="Gene3D" id="3.40.850.10">
    <property type="entry name" value="Kinesin motor domain"/>
    <property type="match status" value="1"/>
</dbReference>
<dbReference type="Pfam" id="PF07653">
    <property type="entry name" value="SH3_2"/>
    <property type="match status" value="1"/>
</dbReference>
<dbReference type="Gene3D" id="1.20.120.720">
    <property type="entry name" value="Myosin VI head, motor domain, U50 subdomain"/>
    <property type="match status" value="1"/>
</dbReference>
<keyword evidence="11 13" id="KW-0009">Actin-binding</keyword>
<dbReference type="SUPFAM" id="SSF47031">
    <property type="entry name" value="Second domain of FERM"/>
    <property type="match status" value="1"/>
</dbReference>
<dbReference type="InterPro" id="IPR000048">
    <property type="entry name" value="IQ_motif_EF-hand-BS"/>
</dbReference>
<gene>
    <name evidence="20" type="ORF">SNE40_020262</name>
</gene>
<evidence type="ECO:0000256" key="9">
    <source>
        <dbReference type="ARBA" id="ARBA00023123"/>
    </source>
</evidence>
<evidence type="ECO:0000256" key="15">
    <source>
        <dbReference type="SAM" id="MobiDB-lite"/>
    </source>
</evidence>
<evidence type="ECO:0000259" key="19">
    <source>
        <dbReference type="PROSITE" id="PS51456"/>
    </source>
</evidence>
<dbReference type="SMART" id="SM00242">
    <property type="entry name" value="MYSc"/>
    <property type="match status" value="1"/>
</dbReference>
<keyword evidence="10 13" id="KW-0505">Motor protein</keyword>
<dbReference type="Pfam" id="PF00784">
    <property type="entry name" value="MyTH4"/>
    <property type="match status" value="2"/>
</dbReference>
<dbReference type="Gene3D" id="1.10.10.820">
    <property type="match status" value="1"/>
</dbReference>
<feature type="compositionally biased region" description="Basic and acidic residues" evidence="15">
    <location>
        <begin position="1744"/>
        <end position="1759"/>
    </location>
</feature>
<comment type="subcellular location">
    <subcellularLocation>
        <location evidence="1">Cytoplasm</location>
    </subcellularLocation>
</comment>
<dbReference type="SMART" id="SM00015">
    <property type="entry name" value="IQ"/>
    <property type="match status" value="3"/>
</dbReference>
<feature type="region of interest" description="Disordered" evidence="15">
    <location>
        <begin position="1609"/>
        <end position="1675"/>
    </location>
</feature>
<dbReference type="CDD" id="cd11884">
    <property type="entry name" value="SH3_MYO15"/>
    <property type="match status" value="1"/>
</dbReference>
<feature type="domain" description="MyTH4" evidence="18">
    <location>
        <begin position="876"/>
        <end position="1025"/>
    </location>
</feature>
<evidence type="ECO:0000256" key="12">
    <source>
        <dbReference type="PROSITE-ProRule" id="PRU00192"/>
    </source>
</evidence>
<dbReference type="InterPro" id="IPR036028">
    <property type="entry name" value="SH3-like_dom_sf"/>
</dbReference>
<keyword evidence="8 14" id="KW-0175">Coiled coil</keyword>
<dbReference type="PROSITE" id="PS51016">
    <property type="entry name" value="MYTH4"/>
    <property type="match status" value="2"/>
</dbReference>
<feature type="domain" description="Myosin motor" evidence="19">
    <location>
        <begin position="13"/>
        <end position="697"/>
    </location>
</feature>
<feature type="region of interest" description="Disordered" evidence="15">
    <location>
        <begin position="1730"/>
        <end position="1760"/>
    </location>
</feature>
<reference evidence="20 21" key="1">
    <citation type="submission" date="2024-01" db="EMBL/GenBank/DDBJ databases">
        <title>The genome of the rayed Mediterranean limpet Patella caerulea (Linnaeus, 1758).</title>
        <authorList>
            <person name="Anh-Thu Weber A."/>
            <person name="Halstead-Nussloch G."/>
        </authorList>
    </citation>
    <scope>NUCLEOTIDE SEQUENCE [LARGE SCALE GENOMIC DNA]</scope>
    <source>
        <strain evidence="20">AATW-2023a</strain>
        <tissue evidence="20">Whole specimen</tissue>
    </source>
</reference>
<dbReference type="Gene3D" id="1.25.40.530">
    <property type="entry name" value="MyTH4 domain"/>
    <property type="match status" value="3"/>
</dbReference>
<dbReference type="InterPro" id="IPR036961">
    <property type="entry name" value="Kinesin_motor_dom_sf"/>
</dbReference>
<dbReference type="SMART" id="SM00326">
    <property type="entry name" value="SH3"/>
    <property type="match status" value="1"/>
</dbReference>
<evidence type="ECO:0000256" key="13">
    <source>
        <dbReference type="PROSITE-ProRule" id="PRU00782"/>
    </source>
</evidence>
<dbReference type="FunFam" id="3.40.850.10:FF:000008">
    <property type="entry name" value="Putative unconventional myosin-IXa"/>
    <property type="match status" value="1"/>
</dbReference>
<accession>A0AAN8GDV1</accession>
<organism evidence="20 21">
    <name type="scientific">Patella caerulea</name>
    <name type="common">Rayed Mediterranean limpet</name>
    <dbReference type="NCBI Taxonomy" id="87958"/>
    <lineage>
        <taxon>Eukaryota</taxon>
        <taxon>Metazoa</taxon>
        <taxon>Spiralia</taxon>
        <taxon>Lophotrochozoa</taxon>
        <taxon>Mollusca</taxon>
        <taxon>Gastropoda</taxon>
        <taxon>Patellogastropoda</taxon>
        <taxon>Patelloidea</taxon>
        <taxon>Patellidae</taxon>
        <taxon>Patella</taxon>
    </lineage>
</organism>
<feature type="domain" description="MyTH4" evidence="18">
    <location>
        <begin position="2258"/>
        <end position="2412"/>
    </location>
</feature>
<proteinExistence type="inferred from homology"/>
<keyword evidence="4" id="KW-0963">Cytoplasm</keyword>
<evidence type="ECO:0000256" key="3">
    <source>
        <dbReference type="ARBA" id="ARBA00022443"/>
    </source>
</evidence>
<feature type="compositionally biased region" description="Pro residues" evidence="15">
    <location>
        <begin position="1815"/>
        <end position="1837"/>
    </location>
</feature>
<keyword evidence="6 13" id="KW-0547">Nucleotide-binding</keyword>
<keyword evidence="5" id="KW-0677">Repeat</keyword>
<dbReference type="InterPro" id="IPR019748">
    <property type="entry name" value="FERM_central"/>
</dbReference>
<keyword evidence="9 13" id="KW-0518">Myosin</keyword>
<dbReference type="EMBL" id="JAZGQO010000015">
    <property type="protein sequence ID" value="KAK6169161.1"/>
    <property type="molecule type" value="Genomic_DNA"/>
</dbReference>
<keyword evidence="21" id="KW-1185">Reference proteome</keyword>
<dbReference type="GO" id="GO:0120025">
    <property type="term" value="C:plasma membrane bounded cell projection"/>
    <property type="evidence" value="ECO:0007669"/>
    <property type="project" value="UniProtKB-ARBA"/>
</dbReference>
<dbReference type="InterPro" id="IPR038185">
    <property type="entry name" value="MyTH4_dom_sf"/>
</dbReference>
<dbReference type="Pfam" id="PF26570">
    <property type="entry name" value="MYO15"/>
    <property type="match status" value="1"/>
</dbReference>
<dbReference type="PROSITE" id="PS50096">
    <property type="entry name" value="IQ"/>
    <property type="match status" value="3"/>
</dbReference>
<evidence type="ECO:0000256" key="8">
    <source>
        <dbReference type="ARBA" id="ARBA00023054"/>
    </source>
</evidence>
<dbReference type="Pfam" id="PF02174">
    <property type="entry name" value="IRS"/>
    <property type="match status" value="1"/>
</dbReference>
<feature type="domain" description="FERM" evidence="17">
    <location>
        <begin position="2419"/>
        <end position="2724"/>
    </location>
</feature>
<dbReference type="InterPro" id="IPR019749">
    <property type="entry name" value="Band_41_domain"/>
</dbReference>
<dbReference type="Gene3D" id="2.30.29.30">
    <property type="entry name" value="Pleckstrin-homology domain (PH domain)/Phosphotyrosine-binding domain (PTB)"/>
    <property type="match status" value="2"/>
</dbReference>
<feature type="coiled-coil region" evidence="14">
    <location>
        <begin position="1407"/>
        <end position="1485"/>
    </location>
</feature>
<dbReference type="InterPro" id="IPR035963">
    <property type="entry name" value="FERM_2"/>
</dbReference>
<dbReference type="GO" id="GO:0005524">
    <property type="term" value="F:ATP binding"/>
    <property type="evidence" value="ECO:0007669"/>
    <property type="project" value="UniProtKB-UniRule"/>
</dbReference>
<evidence type="ECO:0000259" key="18">
    <source>
        <dbReference type="PROSITE" id="PS51016"/>
    </source>
</evidence>
<dbReference type="FunFam" id="1.20.58.530:FF:000005">
    <property type="entry name" value="unconventional myosin-IXa isoform X1"/>
    <property type="match status" value="1"/>
</dbReference>
<dbReference type="SMART" id="SM00139">
    <property type="entry name" value="MyTH4"/>
    <property type="match status" value="2"/>
</dbReference>
<evidence type="ECO:0000256" key="4">
    <source>
        <dbReference type="ARBA" id="ARBA00022490"/>
    </source>
</evidence>
<dbReference type="SUPFAM" id="SSF50729">
    <property type="entry name" value="PH domain-like"/>
    <property type="match status" value="1"/>
</dbReference>
<dbReference type="PANTHER" id="PTHR22692">
    <property type="entry name" value="MYOSIN VII, XV"/>
    <property type="match status" value="1"/>
</dbReference>
<feature type="region of interest" description="Disordered" evidence="15">
    <location>
        <begin position="1532"/>
        <end position="1552"/>
    </location>
</feature>